<evidence type="ECO:0000313" key="12">
    <source>
        <dbReference type="Proteomes" id="UP001501475"/>
    </source>
</evidence>
<dbReference type="Gene3D" id="3.30.565.10">
    <property type="entry name" value="Histidine kinase-like ATPase, C-terminal domain"/>
    <property type="match status" value="1"/>
</dbReference>
<evidence type="ECO:0000256" key="8">
    <source>
        <dbReference type="ARBA" id="ARBA00039401"/>
    </source>
</evidence>
<evidence type="ECO:0000256" key="3">
    <source>
        <dbReference type="ARBA" id="ARBA00012438"/>
    </source>
</evidence>
<accession>A0ABN2KZ93</accession>
<keyword evidence="5" id="KW-0808">Transferase</keyword>
<evidence type="ECO:0000256" key="5">
    <source>
        <dbReference type="ARBA" id="ARBA00022679"/>
    </source>
</evidence>
<dbReference type="Gene3D" id="1.10.287.130">
    <property type="match status" value="1"/>
</dbReference>
<dbReference type="CDD" id="cd00075">
    <property type="entry name" value="HATPase"/>
    <property type="match status" value="1"/>
</dbReference>
<keyword evidence="9" id="KW-1133">Transmembrane helix</keyword>
<keyword evidence="9" id="KW-0812">Transmembrane</keyword>
<evidence type="ECO:0000259" key="10">
    <source>
        <dbReference type="PROSITE" id="PS50109"/>
    </source>
</evidence>
<dbReference type="SUPFAM" id="SSF55874">
    <property type="entry name" value="ATPase domain of HSP90 chaperone/DNA topoisomerase II/histidine kinase"/>
    <property type="match status" value="1"/>
</dbReference>
<keyword evidence="6" id="KW-0418">Kinase</keyword>
<dbReference type="InterPro" id="IPR004358">
    <property type="entry name" value="Sig_transdc_His_kin-like_C"/>
</dbReference>
<dbReference type="InterPro" id="IPR003594">
    <property type="entry name" value="HATPase_dom"/>
</dbReference>
<keyword evidence="4" id="KW-0597">Phosphoprotein</keyword>
<evidence type="ECO:0000256" key="6">
    <source>
        <dbReference type="ARBA" id="ARBA00022777"/>
    </source>
</evidence>
<dbReference type="GO" id="GO:0005524">
    <property type="term" value="F:ATP binding"/>
    <property type="evidence" value="ECO:0007669"/>
    <property type="project" value="UniProtKB-KW"/>
</dbReference>
<dbReference type="PROSITE" id="PS50109">
    <property type="entry name" value="HIS_KIN"/>
    <property type="match status" value="1"/>
</dbReference>
<dbReference type="PANTHER" id="PTHR45453">
    <property type="entry name" value="PHOSPHATE REGULON SENSOR PROTEIN PHOR"/>
    <property type="match status" value="1"/>
</dbReference>
<dbReference type="Pfam" id="PF02518">
    <property type="entry name" value="HATPase_c"/>
    <property type="match status" value="1"/>
</dbReference>
<dbReference type="SMART" id="SM00388">
    <property type="entry name" value="HisKA"/>
    <property type="match status" value="1"/>
</dbReference>
<organism evidence="11 12">
    <name type="scientific">Nostocoides vanveenii</name>
    <dbReference type="NCBI Taxonomy" id="330835"/>
    <lineage>
        <taxon>Bacteria</taxon>
        <taxon>Bacillati</taxon>
        <taxon>Actinomycetota</taxon>
        <taxon>Actinomycetes</taxon>
        <taxon>Micrococcales</taxon>
        <taxon>Intrasporangiaceae</taxon>
        <taxon>Nostocoides</taxon>
    </lineage>
</organism>
<dbReference type="EMBL" id="BAAAPN010000057">
    <property type="protein sequence ID" value="GAA1767837.1"/>
    <property type="molecule type" value="Genomic_DNA"/>
</dbReference>
<keyword evidence="11" id="KW-0067">ATP-binding</keyword>
<dbReference type="Proteomes" id="UP001501475">
    <property type="component" value="Unassembled WGS sequence"/>
</dbReference>
<protein>
    <recommendedName>
        <fullName evidence="8">Sensor-like histidine kinase SenX3</fullName>
        <ecNumber evidence="3">2.7.13.3</ecNumber>
    </recommendedName>
</protein>
<dbReference type="EC" id="2.7.13.3" evidence="3"/>
<comment type="subcellular location">
    <subcellularLocation>
        <location evidence="2">Cell membrane</location>
    </subcellularLocation>
</comment>
<dbReference type="Pfam" id="PF00512">
    <property type="entry name" value="HisKA"/>
    <property type="match status" value="1"/>
</dbReference>
<gene>
    <name evidence="11" type="ORF">GCM10009810_28190</name>
</gene>
<feature type="domain" description="Histidine kinase" evidence="10">
    <location>
        <begin position="165"/>
        <end position="381"/>
    </location>
</feature>
<comment type="caution">
    <text evidence="11">The sequence shown here is derived from an EMBL/GenBank/DDBJ whole genome shotgun (WGS) entry which is preliminary data.</text>
</comment>
<dbReference type="InterPro" id="IPR036890">
    <property type="entry name" value="HATPase_C_sf"/>
</dbReference>
<evidence type="ECO:0000256" key="7">
    <source>
        <dbReference type="ARBA" id="ARBA00023012"/>
    </source>
</evidence>
<dbReference type="PRINTS" id="PR00344">
    <property type="entry name" value="BCTRLSENSOR"/>
</dbReference>
<dbReference type="InterPro" id="IPR050351">
    <property type="entry name" value="BphY/WalK/GraS-like"/>
</dbReference>
<reference evidence="11 12" key="1">
    <citation type="journal article" date="2019" name="Int. J. Syst. Evol. Microbiol.">
        <title>The Global Catalogue of Microorganisms (GCM) 10K type strain sequencing project: providing services to taxonomists for standard genome sequencing and annotation.</title>
        <authorList>
            <consortium name="The Broad Institute Genomics Platform"/>
            <consortium name="The Broad Institute Genome Sequencing Center for Infectious Disease"/>
            <person name="Wu L."/>
            <person name="Ma J."/>
        </authorList>
    </citation>
    <scope>NUCLEOTIDE SEQUENCE [LARGE SCALE GENOMIC DNA]</scope>
    <source>
        <strain evidence="11 12">JCM 15591</strain>
    </source>
</reference>
<evidence type="ECO:0000256" key="4">
    <source>
        <dbReference type="ARBA" id="ARBA00022553"/>
    </source>
</evidence>
<evidence type="ECO:0000256" key="1">
    <source>
        <dbReference type="ARBA" id="ARBA00000085"/>
    </source>
</evidence>
<comment type="catalytic activity">
    <reaction evidence="1">
        <text>ATP + protein L-histidine = ADP + protein N-phospho-L-histidine.</text>
        <dbReference type="EC" id="2.7.13.3"/>
    </reaction>
</comment>
<dbReference type="PANTHER" id="PTHR45453:SF1">
    <property type="entry name" value="PHOSPHATE REGULON SENSOR PROTEIN PHOR"/>
    <property type="match status" value="1"/>
</dbReference>
<evidence type="ECO:0000313" key="11">
    <source>
        <dbReference type="EMBL" id="GAA1767837.1"/>
    </source>
</evidence>
<keyword evidence="9" id="KW-0472">Membrane</keyword>
<sequence length="395" mass="42062">MQHVTLVLVDPTNAALIGGLAGVLLGSMSVFSVRVSERSQRRMAHPPAAPAIPDGASAVLAVLGSSALVLDRGERVVNNSPEAAALGLIRGDRLIEPTLLTLVRQVLRDGEIREVEVEIPATAHRAPNWLHVRMAPLLDAHVLVLVDDRTSAHRVEEVRRDFVVNVSHELKTPVGGLSLLAEAIADARDDPEAVERFASRIQLESARLGKLIKEIVDLSRLQSADGLTEARRVRIADVVREAIEISQVEAQAKDIRIVERVDPATVVDGDLSLLVTAVRNLIGNAISYSPAGTEVGIGAAIGADAVTITVTDHGRGIPPAEQERIFERFYRGDAARSRATGGTGLGLAIVKHICANHGGGVSVWSREGQGSTFTIRLPLPEARITISHPVEGNAA</sequence>
<name>A0ABN2KZ93_9MICO</name>
<keyword evidence="12" id="KW-1185">Reference proteome</keyword>
<keyword evidence="7" id="KW-0902">Two-component regulatory system</keyword>
<dbReference type="SMART" id="SM00387">
    <property type="entry name" value="HATPase_c"/>
    <property type="match status" value="1"/>
</dbReference>
<proteinExistence type="predicted"/>
<keyword evidence="11" id="KW-0547">Nucleotide-binding</keyword>
<feature type="transmembrane region" description="Helical" evidence="9">
    <location>
        <begin position="12"/>
        <end position="33"/>
    </location>
</feature>
<dbReference type="SUPFAM" id="SSF47384">
    <property type="entry name" value="Homodimeric domain of signal transducing histidine kinase"/>
    <property type="match status" value="1"/>
</dbReference>
<evidence type="ECO:0000256" key="9">
    <source>
        <dbReference type="SAM" id="Phobius"/>
    </source>
</evidence>
<dbReference type="InterPro" id="IPR036097">
    <property type="entry name" value="HisK_dim/P_sf"/>
</dbReference>
<dbReference type="CDD" id="cd00082">
    <property type="entry name" value="HisKA"/>
    <property type="match status" value="1"/>
</dbReference>
<evidence type="ECO:0000256" key="2">
    <source>
        <dbReference type="ARBA" id="ARBA00004236"/>
    </source>
</evidence>
<dbReference type="InterPro" id="IPR003661">
    <property type="entry name" value="HisK_dim/P_dom"/>
</dbReference>
<dbReference type="InterPro" id="IPR005467">
    <property type="entry name" value="His_kinase_dom"/>
</dbReference>